<dbReference type="PROSITE" id="PS51935">
    <property type="entry name" value="NLPC_P60"/>
    <property type="match status" value="1"/>
</dbReference>
<evidence type="ECO:0000256" key="3">
    <source>
        <dbReference type="ARBA" id="ARBA00022801"/>
    </source>
</evidence>
<evidence type="ECO:0000313" key="6">
    <source>
        <dbReference type="EMBL" id="MEX5730035.1"/>
    </source>
</evidence>
<evidence type="ECO:0000313" key="7">
    <source>
        <dbReference type="Proteomes" id="UP001560019"/>
    </source>
</evidence>
<dbReference type="EMBL" id="JBEHHI010000003">
    <property type="protein sequence ID" value="MEX5730035.1"/>
    <property type="molecule type" value="Genomic_DNA"/>
</dbReference>
<reference evidence="6 7" key="1">
    <citation type="submission" date="2024-06" db="EMBL/GenBank/DDBJ databases">
        <title>Genome of Rhodovulum iodosum, a marine photoferrotroph.</title>
        <authorList>
            <person name="Bianchini G."/>
            <person name="Nikeleit V."/>
            <person name="Kappler A."/>
            <person name="Bryce C."/>
            <person name="Sanchez-Baracaldo P."/>
        </authorList>
    </citation>
    <scope>NUCLEOTIDE SEQUENCE [LARGE SCALE GENOMIC DNA]</scope>
    <source>
        <strain evidence="6 7">UT/N1</strain>
    </source>
</reference>
<dbReference type="InterPro" id="IPR051794">
    <property type="entry name" value="PG_Endopeptidase_C40"/>
</dbReference>
<evidence type="ECO:0000256" key="1">
    <source>
        <dbReference type="ARBA" id="ARBA00007074"/>
    </source>
</evidence>
<dbReference type="GO" id="GO:0016787">
    <property type="term" value="F:hydrolase activity"/>
    <property type="evidence" value="ECO:0007669"/>
    <property type="project" value="UniProtKB-KW"/>
</dbReference>
<gene>
    <name evidence="6" type="ORF">Ga0609869_003388</name>
</gene>
<keyword evidence="7" id="KW-1185">Reference proteome</keyword>
<dbReference type="InterPro" id="IPR000064">
    <property type="entry name" value="NLP_P60_dom"/>
</dbReference>
<proteinExistence type="inferred from homology"/>
<feature type="domain" description="NlpC/P60" evidence="5">
    <location>
        <begin position="151"/>
        <end position="275"/>
    </location>
</feature>
<dbReference type="InterPro" id="IPR041382">
    <property type="entry name" value="SH3_16"/>
</dbReference>
<sequence length="280" mass="30015">MDRRLTPANGRVAAAHLRGQVEAARFVQPAPRRIARPLADLMRAPGGARERQLVYGEGFELLEEHDGWAFGYAARDGFVGYIEAGALGPEGAPTHSVSALATHAYPAPDIKSVDICALSYGSRLRVVAQGERFVETAEGWFVPRAHLRPLDAPEDDPVALAERFLGVPYLWAGNSAWGIDCSGLVQVAWLACGRPCPGDSDLQEAALGAALAPGTRPRRGDLLFWKGHVSLAVDETRMIHANAYHMAVAYEDIAAAIARIEAQGEGPPTAHKRVSPASSR</sequence>
<evidence type="ECO:0000256" key="2">
    <source>
        <dbReference type="ARBA" id="ARBA00022670"/>
    </source>
</evidence>
<keyword evidence="4" id="KW-0788">Thiol protease</keyword>
<dbReference type="Pfam" id="PF00877">
    <property type="entry name" value="NLPC_P60"/>
    <property type="match status" value="1"/>
</dbReference>
<dbReference type="InterPro" id="IPR038765">
    <property type="entry name" value="Papain-like_cys_pep_sf"/>
</dbReference>
<dbReference type="SUPFAM" id="SSF54001">
    <property type="entry name" value="Cysteine proteinases"/>
    <property type="match status" value="1"/>
</dbReference>
<keyword evidence="2" id="KW-0645">Protease</keyword>
<evidence type="ECO:0000259" key="5">
    <source>
        <dbReference type="PROSITE" id="PS51935"/>
    </source>
</evidence>
<dbReference type="Gene3D" id="3.90.1720.10">
    <property type="entry name" value="endopeptidase domain like (from Nostoc punctiforme)"/>
    <property type="match status" value="1"/>
</dbReference>
<protein>
    <submittedName>
        <fullName evidence="6">Cell wall-associated NlpC family hydrolase</fullName>
    </submittedName>
</protein>
<keyword evidence="3 6" id="KW-0378">Hydrolase</keyword>
<organism evidence="6 7">
    <name type="scientific">Rhodovulum iodosum</name>
    <dbReference type="NCBI Taxonomy" id="68291"/>
    <lineage>
        <taxon>Bacteria</taxon>
        <taxon>Pseudomonadati</taxon>
        <taxon>Pseudomonadota</taxon>
        <taxon>Alphaproteobacteria</taxon>
        <taxon>Rhodobacterales</taxon>
        <taxon>Paracoccaceae</taxon>
        <taxon>Rhodovulum</taxon>
    </lineage>
</organism>
<name>A0ABV3XXF8_9RHOB</name>
<evidence type="ECO:0000256" key="4">
    <source>
        <dbReference type="ARBA" id="ARBA00022807"/>
    </source>
</evidence>
<comment type="similarity">
    <text evidence="1">Belongs to the peptidase C40 family.</text>
</comment>
<dbReference type="Pfam" id="PF18348">
    <property type="entry name" value="SH3_16"/>
    <property type="match status" value="1"/>
</dbReference>
<comment type="caution">
    <text evidence="6">The sequence shown here is derived from an EMBL/GenBank/DDBJ whole genome shotgun (WGS) entry which is preliminary data.</text>
</comment>
<dbReference type="Proteomes" id="UP001560019">
    <property type="component" value="Unassembled WGS sequence"/>
</dbReference>
<dbReference type="PANTHER" id="PTHR47359:SF3">
    <property type="entry name" value="NLP_P60 DOMAIN-CONTAINING PROTEIN-RELATED"/>
    <property type="match status" value="1"/>
</dbReference>
<accession>A0ABV3XXF8</accession>
<dbReference type="RefSeq" id="WP_125403010.1">
    <property type="nucleotide sequence ID" value="NZ_JBEHHI010000003.1"/>
</dbReference>
<dbReference type="PANTHER" id="PTHR47359">
    <property type="entry name" value="PEPTIDOGLYCAN DL-ENDOPEPTIDASE CWLO"/>
    <property type="match status" value="1"/>
</dbReference>